<dbReference type="RefSeq" id="WP_126834468.1">
    <property type="nucleotide sequence ID" value="NZ_PIPT01000008.1"/>
</dbReference>
<dbReference type="OrthoDB" id="6303248at2"/>
<dbReference type="PROSITE" id="PS51257">
    <property type="entry name" value="PROKAR_LIPOPROTEIN"/>
    <property type="match status" value="1"/>
</dbReference>
<evidence type="ECO:0000256" key="1">
    <source>
        <dbReference type="ARBA" id="ARBA00004418"/>
    </source>
</evidence>
<accession>A0A432XD22</accession>
<proteinExistence type="predicted"/>
<evidence type="ECO:0000256" key="5">
    <source>
        <dbReference type="SAM" id="SignalP"/>
    </source>
</evidence>
<evidence type="ECO:0000256" key="3">
    <source>
        <dbReference type="ARBA" id="ARBA00022764"/>
    </source>
</evidence>
<dbReference type="Gene3D" id="1.50.10.100">
    <property type="entry name" value="Chondroitin AC/alginate lyase"/>
    <property type="match status" value="1"/>
</dbReference>
<dbReference type="Gene3D" id="2.70.98.70">
    <property type="match status" value="1"/>
</dbReference>
<comment type="caution">
    <text evidence="7">The sequence shown here is derived from an EMBL/GenBank/DDBJ whole genome shotgun (WGS) entry which is preliminary data.</text>
</comment>
<protein>
    <recommendedName>
        <fullName evidence="6">Heparinase II/III-like C-terminal domain-containing protein</fullName>
    </recommendedName>
</protein>
<dbReference type="PANTHER" id="PTHR39210:SF1">
    <property type="entry name" value="HEPARIN-SULFATE LYASE"/>
    <property type="match status" value="1"/>
</dbReference>
<name>A0A432XD22_9GAMM</name>
<dbReference type="GO" id="GO:0042597">
    <property type="term" value="C:periplasmic space"/>
    <property type="evidence" value="ECO:0007669"/>
    <property type="project" value="UniProtKB-SubCell"/>
</dbReference>
<reference evidence="8" key="1">
    <citation type="journal article" date="2018" name="Front. Microbiol.">
        <title>Genome-Based Analysis Reveals the Taxonomy and Diversity of the Family Idiomarinaceae.</title>
        <authorList>
            <person name="Liu Y."/>
            <person name="Lai Q."/>
            <person name="Shao Z."/>
        </authorList>
    </citation>
    <scope>NUCLEOTIDE SEQUENCE [LARGE SCALE GENOMIC DNA]</scope>
    <source>
        <strain evidence="8">SW15</strain>
    </source>
</reference>
<dbReference type="Proteomes" id="UP000286678">
    <property type="component" value="Unassembled WGS sequence"/>
</dbReference>
<keyword evidence="8" id="KW-1185">Reference proteome</keyword>
<dbReference type="AlphaFoldDB" id="A0A432XD22"/>
<dbReference type="InterPro" id="IPR008929">
    <property type="entry name" value="Chondroitin_lyas"/>
</dbReference>
<sequence length="745" mass="84505">MDCTWKSLSKFYICFFALMVTACGGSNSSEKTLVAPLSVEDIEIVDQESAIVSGNTIKLSVQFNRQLNAPQQLGIEWVSVEEQSIIATQEVDLEEGIETKLIQLTTPEIDTAQYDTAHQLKIRVSLNESHASSSGFTLFVPPPADKLLNSNGNKWSNEQQSQRVWDEGVLQVVGTNFDLWPIPDNPSWREDPFDNNTWLLYYHSLGWLYALDYEYETSGDVAVLQRIEFLIMDYLKDNPRAGENNYMAWNDHSVAWRLEALTYFYQKYFRAKWSAEGKKVQLYDVFEHADELQILLGDDRYFAHNHSMFHAMSLYNFSFVFPVENELQSYRGDAVERINELFDEMVNNETGVSVEQSTSYHFIAMELFIEANDLARTMTSEPLSGLDTNLGQMADFAAHFIYRNGLATAMGDTNYNRPIWWNRLERIIKDGDIQSDYVDFVLTEGKAGKSLEDNYIAESDGYVIQRPDYLITDDEVYTFTDFGKRLFSHGHHDAGNVIAAINGEQLLIDIGGPYLYNSPKREYYRSAYAHNTVVVNSQAHFTNDALLLSADCQGKLCYSLGKIEEVNYKHWRLVVTVKSDKGPRWTIVDLVRPNSSDLTGEGVAHDFKLIYHMAESTQVEGREDSTKCQRLTLASDKVFCLQVKANISQEVQYFVGVENEEYTQGWVQPAFGTRSPAPVLEFVSAGQKLNAVSELRSSQLAEEPLASLQAIDEDSLSYELDMGSHILFLADVASLNPSVTIMESQ</sequence>
<dbReference type="SUPFAM" id="SSF48230">
    <property type="entry name" value="Chondroitin AC/alginate lyase"/>
    <property type="match status" value="1"/>
</dbReference>
<feature type="domain" description="Heparinase II/III-like C-terminal" evidence="6">
    <location>
        <begin position="480"/>
        <end position="676"/>
    </location>
</feature>
<organism evidence="7 8">
    <name type="scientific">Pseudidiomarina aquimaris</name>
    <dbReference type="NCBI Taxonomy" id="641841"/>
    <lineage>
        <taxon>Bacteria</taxon>
        <taxon>Pseudomonadati</taxon>
        <taxon>Pseudomonadota</taxon>
        <taxon>Gammaproteobacteria</taxon>
        <taxon>Alteromonadales</taxon>
        <taxon>Idiomarinaceae</taxon>
        <taxon>Pseudidiomarina</taxon>
    </lineage>
</organism>
<keyword evidence="2 5" id="KW-0732">Signal</keyword>
<evidence type="ECO:0000259" key="6">
    <source>
        <dbReference type="Pfam" id="PF07940"/>
    </source>
</evidence>
<evidence type="ECO:0000313" key="8">
    <source>
        <dbReference type="Proteomes" id="UP000286678"/>
    </source>
</evidence>
<dbReference type="Pfam" id="PF07940">
    <property type="entry name" value="Hepar_II_III_C"/>
    <property type="match status" value="1"/>
</dbReference>
<keyword evidence="4" id="KW-0456">Lyase</keyword>
<dbReference type="InterPro" id="IPR012480">
    <property type="entry name" value="Hepar_II_III_C"/>
</dbReference>
<evidence type="ECO:0000313" key="7">
    <source>
        <dbReference type="EMBL" id="RUO46649.1"/>
    </source>
</evidence>
<keyword evidence="3" id="KW-0574">Periplasm</keyword>
<dbReference type="PANTHER" id="PTHR39210">
    <property type="entry name" value="HEPARIN-SULFATE LYASE"/>
    <property type="match status" value="1"/>
</dbReference>
<feature type="chain" id="PRO_5019398241" description="Heparinase II/III-like C-terminal domain-containing protein" evidence="5">
    <location>
        <begin position="23"/>
        <end position="745"/>
    </location>
</feature>
<dbReference type="GO" id="GO:0016829">
    <property type="term" value="F:lyase activity"/>
    <property type="evidence" value="ECO:0007669"/>
    <property type="project" value="UniProtKB-KW"/>
</dbReference>
<feature type="signal peptide" evidence="5">
    <location>
        <begin position="1"/>
        <end position="22"/>
    </location>
</feature>
<evidence type="ECO:0000256" key="4">
    <source>
        <dbReference type="ARBA" id="ARBA00023239"/>
    </source>
</evidence>
<dbReference type="EMBL" id="PIPT01000008">
    <property type="protein sequence ID" value="RUO46649.1"/>
    <property type="molecule type" value="Genomic_DNA"/>
</dbReference>
<comment type="subcellular location">
    <subcellularLocation>
        <location evidence="1">Periplasm</location>
    </subcellularLocation>
</comment>
<gene>
    <name evidence="7" type="ORF">CWE21_10870</name>
</gene>
<evidence type="ECO:0000256" key="2">
    <source>
        <dbReference type="ARBA" id="ARBA00022729"/>
    </source>
</evidence>